<evidence type="ECO:0000313" key="1">
    <source>
        <dbReference type="EMBL" id="XCG46691.1"/>
    </source>
</evidence>
<gene>
    <name evidence="1" type="ORF">ABVK50_15330</name>
</gene>
<reference evidence="1" key="1">
    <citation type="submission" date="2024-06" db="EMBL/GenBank/DDBJ databases">
        <title>Mesorhizobium karijinii sp. nov., a symbiont of the iconic Swainsona formosa from arid Australia.</title>
        <authorList>
            <person name="Hill Y.J."/>
            <person name="Watkin E.L.J."/>
            <person name="O'Hara G.W."/>
            <person name="Terpolilli J."/>
            <person name="Tye M.L."/>
            <person name="Kohlmeier M.G."/>
        </authorList>
    </citation>
    <scope>NUCLEOTIDE SEQUENCE</scope>
    <source>
        <strain evidence="1">WSM2240</strain>
    </source>
</reference>
<name>A0AAU8CK81_9HYPH</name>
<dbReference type="EMBL" id="CP159253">
    <property type="protein sequence ID" value="XCG46691.1"/>
    <property type="molecule type" value="Genomic_DNA"/>
</dbReference>
<proteinExistence type="predicted"/>
<dbReference type="AlphaFoldDB" id="A0AAU8CK81"/>
<organism evidence="1">
    <name type="scientific">Mesorhizobium sp. WSM2240</name>
    <dbReference type="NCBI Taxonomy" id="3228851"/>
    <lineage>
        <taxon>Bacteria</taxon>
        <taxon>Pseudomonadati</taxon>
        <taxon>Pseudomonadota</taxon>
        <taxon>Alphaproteobacteria</taxon>
        <taxon>Hyphomicrobiales</taxon>
        <taxon>Phyllobacteriaceae</taxon>
        <taxon>Mesorhizobium</taxon>
    </lineage>
</organism>
<sequence length="119" mass="13795">MAVFDFPYHTIEEEYPVSSTTMKFGGGYQFASKPKGPDQIKFILNFEAMWFSTPPHPKLNMQTLVDFYEDHRLYEPFDYPHPRLGTVSVRFATPLKIPEGIKKGRGQVKPFKIELLLQP</sequence>
<protein>
    <submittedName>
        <fullName evidence="1">Uncharacterized protein</fullName>
    </submittedName>
</protein>
<dbReference type="RefSeq" id="WP_353645771.1">
    <property type="nucleotide sequence ID" value="NZ_CP159253.1"/>
</dbReference>
<accession>A0AAU8CK81</accession>